<keyword evidence="6" id="KW-1185">Reference proteome</keyword>
<dbReference type="InterPro" id="IPR001764">
    <property type="entry name" value="Glyco_hydro_3_N"/>
</dbReference>
<comment type="caution">
    <text evidence="5">The sequence shown here is derived from an EMBL/GenBank/DDBJ whole genome shotgun (WGS) entry which is preliminary data.</text>
</comment>
<organism evidence="5 6">
    <name type="scientific">Phycicoccus sonneratiae</name>
    <dbReference type="NCBI Taxonomy" id="2807628"/>
    <lineage>
        <taxon>Bacteria</taxon>
        <taxon>Bacillati</taxon>
        <taxon>Actinomycetota</taxon>
        <taxon>Actinomycetes</taxon>
        <taxon>Micrococcales</taxon>
        <taxon>Intrasporangiaceae</taxon>
        <taxon>Phycicoccus</taxon>
    </lineage>
</organism>
<keyword evidence="3" id="KW-0326">Glycosidase</keyword>
<dbReference type="PANTHER" id="PTHR30480">
    <property type="entry name" value="BETA-HEXOSAMINIDASE-RELATED"/>
    <property type="match status" value="1"/>
</dbReference>
<keyword evidence="2 5" id="KW-0378">Hydrolase</keyword>
<comment type="similarity">
    <text evidence="1">Belongs to the glycosyl hydrolase 3 family.</text>
</comment>
<evidence type="ECO:0000313" key="5">
    <source>
        <dbReference type="EMBL" id="MBM6400021.1"/>
    </source>
</evidence>
<dbReference type="EMBL" id="JAFDVD010000007">
    <property type="protein sequence ID" value="MBM6400021.1"/>
    <property type="molecule type" value="Genomic_DNA"/>
</dbReference>
<evidence type="ECO:0000259" key="4">
    <source>
        <dbReference type="Pfam" id="PF00933"/>
    </source>
</evidence>
<proteinExistence type="inferred from homology"/>
<dbReference type="SUPFAM" id="SSF51445">
    <property type="entry name" value="(Trans)glycosidases"/>
    <property type="match status" value="1"/>
</dbReference>
<accession>A0ABS2CJH1</accession>
<dbReference type="RefSeq" id="WP_204130501.1">
    <property type="nucleotide sequence ID" value="NZ_JAFDVD010000007.1"/>
</dbReference>
<sequence length="493" mass="50744">MSGAELDRLARRCLLPGFSGHRLPDWVRRELALGLGGVVLYHGNVADLDQVARLVEEVRREREDAVVAIDEEGGDVTRLELSTGSSWPGNAALGAVDDVGLTREVARQIGLSLRQVGLRMTFAPTVDVNEHRGNPVIGVRAFGADPAVVARHSVAFVEGLQGTGVAACAKHFPGHGAVDVDSHLALPVLDTDAASLEASALPPFVATIGAGVRSVMVGHLALPALGVELASTSELVMRTLLRQRLGFEGVVVTDALEMGGFADTVGLVAGGVRAVGAGADLLCIGALDGEDRTCALRSALVAAVRDGSLPEERLHDVGARLADLHAWSAQEPVGPLAGPDRDVGLVAARRAVQVSGPPPVLGDRVVVVEAGGPPNPAVGDATWGIGGLLADRRRGVEVRKIEAPASAEAVLAPAAGADLVLVVRDRSVHPWLGELTRAVLAHRPDAVVVDVGAADRPAGARHYLATHGASAAAARVVTELLDSGRVAAVAAEV</sequence>
<dbReference type="GO" id="GO:0016787">
    <property type="term" value="F:hydrolase activity"/>
    <property type="evidence" value="ECO:0007669"/>
    <property type="project" value="UniProtKB-KW"/>
</dbReference>
<evidence type="ECO:0000256" key="1">
    <source>
        <dbReference type="ARBA" id="ARBA00005336"/>
    </source>
</evidence>
<evidence type="ECO:0000256" key="2">
    <source>
        <dbReference type="ARBA" id="ARBA00022801"/>
    </source>
</evidence>
<protein>
    <submittedName>
        <fullName evidence="5">Glycoside hydrolase family 3 protein</fullName>
    </submittedName>
</protein>
<dbReference type="InterPro" id="IPR050226">
    <property type="entry name" value="NagZ_Beta-hexosaminidase"/>
</dbReference>
<dbReference type="InterPro" id="IPR036962">
    <property type="entry name" value="Glyco_hydro_3_N_sf"/>
</dbReference>
<reference evidence="5" key="1">
    <citation type="submission" date="2021-02" db="EMBL/GenBank/DDBJ databases">
        <title>Phycicoccus sp. MQZ13P-5T, whole genome shotgun sequence.</title>
        <authorList>
            <person name="Tuo L."/>
        </authorList>
    </citation>
    <scope>NUCLEOTIDE SEQUENCE</scope>
    <source>
        <strain evidence="5">MQZ13P-5</strain>
    </source>
</reference>
<dbReference type="Pfam" id="PF00933">
    <property type="entry name" value="Glyco_hydro_3"/>
    <property type="match status" value="1"/>
</dbReference>
<evidence type="ECO:0000313" key="6">
    <source>
        <dbReference type="Proteomes" id="UP001430172"/>
    </source>
</evidence>
<dbReference type="Gene3D" id="3.20.20.300">
    <property type="entry name" value="Glycoside hydrolase, family 3, N-terminal domain"/>
    <property type="match status" value="1"/>
</dbReference>
<dbReference type="PANTHER" id="PTHR30480:SF16">
    <property type="entry name" value="GLYCOSIDE HYDROLASE FAMILY 3 DOMAIN PROTEIN"/>
    <property type="match status" value="1"/>
</dbReference>
<dbReference type="InterPro" id="IPR017853">
    <property type="entry name" value="GH"/>
</dbReference>
<name>A0ABS2CJH1_9MICO</name>
<evidence type="ECO:0000256" key="3">
    <source>
        <dbReference type="ARBA" id="ARBA00023295"/>
    </source>
</evidence>
<dbReference type="Proteomes" id="UP001430172">
    <property type="component" value="Unassembled WGS sequence"/>
</dbReference>
<gene>
    <name evidence="5" type="ORF">JQN70_06470</name>
</gene>
<feature type="domain" description="Glycoside hydrolase family 3 N-terminal" evidence="4">
    <location>
        <begin position="34"/>
        <end position="322"/>
    </location>
</feature>